<feature type="domain" description="B12-binding" evidence="6">
    <location>
        <begin position="180"/>
        <end position="306"/>
    </location>
</feature>
<keyword evidence="4" id="KW-0804">Transcription</keyword>
<dbReference type="InterPro" id="IPR006158">
    <property type="entry name" value="Cobalamin-bd"/>
</dbReference>
<dbReference type="InterPro" id="IPR009061">
    <property type="entry name" value="DNA-bd_dom_put_sf"/>
</dbReference>
<gene>
    <name evidence="7" type="ORF">EZ242_05245</name>
</gene>
<comment type="caution">
    <text evidence="7">The sequence shown here is derived from an EMBL/GenBank/DDBJ whole genome shotgun (WGS) entry which is preliminary data.</text>
</comment>
<evidence type="ECO:0000259" key="5">
    <source>
        <dbReference type="PROSITE" id="PS50937"/>
    </source>
</evidence>
<dbReference type="GO" id="GO:0031419">
    <property type="term" value="F:cobalamin binding"/>
    <property type="evidence" value="ECO:0007669"/>
    <property type="project" value="InterPro"/>
</dbReference>
<dbReference type="InterPro" id="IPR047057">
    <property type="entry name" value="MerR_fam"/>
</dbReference>
<dbReference type="PANTHER" id="PTHR30204">
    <property type="entry name" value="REDOX-CYCLING DRUG-SENSING TRANSCRIPTIONAL ACTIVATOR SOXR"/>
    <property type="match status" value="1"/>
</dbReference>
<name>A0A4Z0BZ54_9BURK</name>
<dbReference type="Pfam" id="PF02607">
    <property type="entry name" value="B12-binding_2"/>
    <property type="match status" value="1"/>
</dbReference>
<dbReference type="Proteomes" id="UP000297564">
    <property type="component" value="Unassembled WGS sequence"/>
</dbReference>
<keyword evidence="8" id="KW-1185">Reference proteome</keyword>
<dbReference type="Gene3D" id="1.10.1240.10">
    <property type="entry name" value="Methionine synthase domain"/>
    <property type="match status" value="1"/>
</dbReference>
<dbReference type="RefSeq" id="WP_135284094.1">
    <property type="nucleotide sequence ID" value="NZ_SMLL01000002.1"/>
</dbReference>
<dbReference type="SUPFAM" id="SSF46955">
    <property type="entry name" value="Putative DNA-binding domain"/>
    <property type="match status" value="1"/>
</dbReference>
<protein>
    <submittedName>
        <fullName evidence="7">MerR family transcriptional regulator</fullName>
    </submittedName>
</protein>
<evidence type="ECO:0000256" key="2">
    <source>
        <dbReference type="ARBA" id="ARBA00023015"/>
    </source>
</evidence>
<dbReference type="CDD" id="cd01104">
    <property type="entry name" value="HTH_MlrA-CarA"/>
    <property type="match status" value="1"/>
</dbReference>
<dbReference type="Gene3D" id="1.10.1660.10">
    <property type="match status" value="1"/>
</dbReference>
<keyword evidence="2" id="KW-0805">Transcription regulation</keyword>
<dbReference type="Pfam" id="PF02310">
    <property type="entry name" value="B12-binding"/>
    <property type="match status" value="1"/>
</dbReference>
<keyword evidence="1" id="KW-0678">Repressor</keyword>
<dbReference type="InterPro" id="IPR036594">
    <property type="entry name" value="Meth_synthase_dom"/>
</dbReference>
<dbReference type="PROSITE" id="PS51332">
    <property type="entry name" value="B12_BINDING"/>
    <property type="match status" value="1"/>
</dbReference>
<reference evidence="7 8" key="1">
    <citation type="submission" date="2019-03" db="EMBL/GenBank/DDBJ databases">
        <title>Ramlibacter rhizophilus CCTCC AB2015357, whole genome shotgun sequence.</title>
        <authorList>
            <person name="Zhang X."/>
            <person name="Feng G."/>
            <person name="Zhu H."/>
        </authorList>
    </citation>
    <scope>NUCLEOTIDE SEQUENCE [LARGE SCALE GENOMIC DNA]</scope>
    <source>
        <strain evidence="7 8">CCTCC AB2015357</strain>
    </source>
</reference>
<dbReference type="AlphaFoldDB" id="A0A4Z0BZ54"/>
<dbReference type="GO" id="GO:0046872">
    <property type="term" value="F:metal ion binding"/>
    <property type="evidence" value="ECO:0007669"/>
    <property type="project" value="InterPro"/>
</dbReference>
<dbReference type="SUPFAM" id="SSF52242">
    <property type="entry name" value="Cobalamin (vitamin B12)-binding domain"/>
    <property type="match status" value="1"/>
</dbReference>
<evidence type="ECO:0000256" key="3">
    <source>
        <dbReference type="ARBA" id="ARBA00023125"/>
    </source>
</evidence>
<accession>A0A4Z0BZ54</accession>
<dbReference type="Gene3D" id="3.40.50.280">
    <property type="entry name" value="Cobalamin-binding domain"/>
    <property type="match status" value="1"/>
</dbReference>
<keyword evidence="3" id="KW-0238">DNA-binding</keyword>
<dbReference type="OrthoDB" id="9800334at2"/>
<dbReference type="SMART" id="SM00422">
    <property type="entry name" value="HTH_MERR"/>
    <property type="match status" value="1"/>
</dbReference>
<evidence type="ECO:0000256" key="1">
    <source>
        <dbReference type="ARBA" id="ARBA00022491"/>
    </source>
</evidence>
<feature type="domain" description="HTH merR-type" evidence="5">
    <location>
        <begin position="6"/>
        <end position="63"/>
    </location>
</feature>
<evidence type="ECO:0000259" key="6">
    <source>
        <dbReference type="PROSITE" id="PS51332"/>
    </source>
</evidence>
<sequence length="306" mass="33285">MEIEPDFTIAAVEREVGVSKDVLRVWERRYGFPRPTRDAHGERMYPAEQVRRLRLVKRLMDQGGRPGRLLGQSVEELTALASCRMTPQAPDAAGPADDATRVLMAHLHRHDAQALRQQLQQTLARDGLSRFVQDTMVPLAASVGEAWARGELEVFEEHLFTEATQRLLRQAIAAVPPGERPIVLLTTVPDEPHGLGLLMVEATLALQGAHCISLGTQMPVQDIVRAAQAYKADVVALSFSSGFGARRIPALLQQLRQLLPASVQLWAGGAGVGRIAPVEGVQLLASLEGASEALARWRTVATRGSA</sequence>
<evidence type="ECO:0000313" key="8">
    <source>
        <dbReference type="Proteomes" id="UP000297564"/>
    </source>
</evidence>
<dbReference type="PANTHER" id="PTHR30204:SF69">
    <property type="entry name" value="MERR-FAMILY TRANSCRIPTIONAL REGULATOR"/>
    <property type="match status" value="1"/>
</dbReference>
<dbReference type="InterPro" id="IPR000551">
    <property type="entry name" value="MerR-type_HTH_dom"/>
</dbReference>
<dbReference type="EMBL" id="SMLL01000002">
    <property type="protein sequence ID" value="TFZ03295.1"/>
    <property type="molecule type" value="Genomic_DNA"/>
</dbReference>
<dbReference type="GO" id="GO:0003700">
    <property type="term" value="F:DNA-binding transcription factor activity"/>
    <property type="evidence" value="ECO:0007669"/>
    <property type="project" value="InterPro"/>
</dbReference>
<dbReference type="GO" id="GO:0003677">
    <property type="term" value="F:DNA binding"/>
    <property type="evidence" value="ECO:0007669"/>
    <property type="project" value="UniProtKB-KW"/>
</dbReference>
<dbReference type="PROSITE" id="PS50937">
    <property type="entry name" value="HTH_MERR_2"/>
    <property type="match status" value="1"/>
</dbReference>
<evidence type="ECO:0000256" key="4">
    <source>
        <dbReference type="ARBA" id="ARBA00023163"/>
    </source>
</evidence>
<dbReference type="InterPro" id="IPR003759">
    <property type="entry name" value="Cbl-bd_cap"/>
</dbReference>
<evidence type="ECO:0000313" key="7">
    <source>
        <dbReference type="EMBL" id="TFZ03295.1"/>
    </source>
</evidence>
<dbReference type="InterPro" id="IPR036724">
    <property type="entry name" value="Cobalamin-bd_sf"/>
</dbReference>
<dbReference type="Pfam" id="PF13411">
    <property type="entry name" value="MerR_1"/>
    <property type="match status" value="1"/>
</dbReference>
<organism evidence="7 8">
    <name type="scientific">Ramlibacter rhizophilus</name>
    <dbReference type="NCBI Taxonomy" id="1781167"/>
    <lineage>
        <taxon>Bacteria</taxon>
        <taxon>Pseudomonadati</taxon>
        <taxon>Pseudomonadota</taxon>
        <taxon>Betaproteobacteria</taxon>
        <taxon>Burkholderiales</taxon>
        <taxon>Comamonadaceae</taxon>
        <taxon>Ramlibacter</taxon>
    </lineage>
</organism>
<proteinExistence type="predicted"/>